<accession>A0AAV0HF77</accession>
<proteinExistence type="predicted"/>
<evidence type="ECO:0000313" key="4">
    <source>
        <dbReference type="Proteomes" id="UP001154282"/>
    </source>
</evidence>
<evidence type="ECO:0000256" key="1">
    <source>
        <dbReference type="SAM" id="SignalP"/>
    </source>
</evidence>
<feature type="chain" id="PRO_5043942329" description="DUF4042 domain-containing protein" evidence="1">
    <location>
        <begin position="23"/>
        <end position="541"/>
    </location>
</feature>
<dbReference type="InterPro" id="IPR025283">
    <property type="entry name" value="DUF4042"/>
</dbReference>
<feature type="signal peptide" evidence="1">
    <location>
        <begin position="1"/>
        <end position="22"/>
    </location>
</feature>
<protein>
    <recommendedName>
        <fullName evidence="2">DUF4042 domain-containing protein</fullName>
    </recommendedName>
</protein>
<evidence type="ECO:0000313" key="3">
    <source>
        <dbReference type="EMBL" id="CAI0383925.1"/>
    </source>
</evidence>
<dbReference type="Proteomes" id="UP001154282">
    <property type="component" value="Unassembled WGS sequence"/>
</dbReference>
<gene>
    <name evidence="3" type="ORF">LITE_LOCUS4206</name>
</gene>
<dbReference type="PANTHER" id="PTHR13366:SF0">
    <property type="entry name" value="HEAT REPEAT-CONTAINING PROTEIN 6"/>
    <property type="match status" value="1"/>
</dbReference>
<sequence length="541" mass="59808">MQSPTTSIVLSLSLRFSFYVVSFSLCEPKTPTSASQNSDIGDESASLSRKERRLDIVSFPDDGDLFLREVSTGERRRSVVGVTEVMLKQEAMEQEVKLLENLNQIYSGLPGMLGSSSSDTPSSSSSSAIRAWRTAFLTLRDETLTSRPKSKSITQLLNDLIFSHFRTLMSAAPDLPPHEVTSDLLFLMELAASSPGGQDVSPIYVYVSSLVHAYLQASTCDSSIEFFFLGCCDQLFLRYGALLPRPSWFQTPIFVGARCGMLGDRKVIRKVMDVLLSQNFLVEGAPATRFYVPLLGFLHLVLTNAKGFQNDHVPAFVATLRMFFTYGLSQPLYSTNAGTHKNAAKLISEDTKKERIPYRPPHLRRKENSFALELISSDSDCSDSDGSVKDNDTIKSSKVRTAAIVCLQDLCLADPRSFTTQWTMILPTTDVLETRKFEATLLTCLLFDPYLKVRMASASTLAVMLDGPSSVFLQVAEYKESSKRGPFMALSSSLGLILMQLHAGLLYSIQQETHSRLLASLLKILVLLISATPYVFCSSKA</sequence>
<reference evidence="3" key="1">
    <citation type="submission" date="2022-08" db="EMBL/GenBank/DDBJ databases">
        <authorList>
            <person name="Gutierrez-Valencia J."/>
        </authorList>
    </citation>
    <scope>NUCLEOTIDE SEQUENCE</scope>
</reference>
<keyword evidence="4" id="KW-1185">Reference proteome</keyword>
<dbReference type="AlphaFoldDB" id="A0AAV0HF77"/>
<evidence type="ECO:0000259" key="2">
    <source>
        <dbReference type="Pfam" id="PF13251"/>
    </source>
</evidence>
<name>A0AAV0HF77_9ROSI</name>
<dbReference type="EMBL" id="CAMGYJ010000002">
    <property type="protein sequence ID" value="CAI0383925.1"/>
    <property type="molecule type" value="Genomic_DNA"/>
</dbReference>
<feature type="domain" description="DUF4042" evidence="2">
    <location>
        <begin position="398"/>
        <end position="534"/>
    </location>
</feature>
<dbReference type="Pfam" id="PF13251">
    <property type="entry name" value="DUF4042"/>
    <property type="match status" value="1"/>
</dbReference>
<dbReference type="PANTHER" id="PTHR13366">
    <property type="entry name" value="MALARIA ANTIGEN-RELATED"/>
    <property type="match status" value="1"/>
</dbReference>
<organism evidence="3 4">
    <name type="scientific">Linum tenue</name>
    <dbReference type="NCBI Taxonomy" id="586396"/>
    <lineage>
        <taxon>Eukaryota</taxon>
        <taxon>Viridiplantae</taxon>
        <taxon>Streptophyta</taxon>
        <taxon>Embryophyta</taxon>
        <taxon>Tracheophyta</taxon>
        <taxon>Spermatophyta</taxon>
        <taxon>Magnoliopsida</taxon>
        <taxon>eudicotyledons</taxon>
        <taxon>Gunneridae</taxon>
        <taxon>Pentapetalae</taxon>
        <taxon>rosids</taxon>
        <taxon>fabids</taxon>
        <taxon>Malpighiales</taxon>
        <taxon>Linaceae</taxon>
        <taxon>Linum</taxon>
    </lineage>
</organism>
<comment type="caution">
    <text evidence="3">The sequence shown here is derived from an EMBL/GenBank/DDBJ whole genome shotgun (WGS) entry which is preliminary data.</text>
</comment>
<dbReference type="InterPro" id="IPR052107">
    <property type="entry name" value="HEAT6"/>
</dbReference>
<keyword evidence="1" id="KW-0732">Signal</keyword>